<reference evidence="3" key="1">
    <citation type="submission" date="2021-01" db="EMBL/GenBank/DDBJ databases">
        <authorList>
            <person name="Corre E."/>
            <person name="Pelletier E."/>
            <person name="Niang G."/>
            <person name="Scheremetjew M."/>
            <person name="Finn R."/>
            <person name="Kale V."/>
            <person name="Holt S."/>
            <person name="Cochrane G."/>
            <person name="Meng A."/>
            <person name="Brown T."/>
            <person name="Cohen L."/>
        </authorList>
    </citation>
    <scope>NUCLEOTIDE SEQUENCE</scope>
    <source>
        <strain evidence="3">MM31A-1</strain>
    </source>
</reference>
<proteinExistence type="predicted"/>
<sequence>MQMHKLIIHGPRQYHYHPNLHLHLHLRASRKLQNLHERSSHTSITVIEHMVNGISHRHRNLIGSKAKEDARATMMTILGGDPSTHTVFLGANATSLFHTLAERFVESGYLRKGDEVVLASENHMANVIPWQRIAKRVGAKIFWWTRRSLSETQCANLNLEYGTRMSTDLDSLLTVNTRIVCLSHASNVLGSIRDIGALCQIIRRPCPNVQVVVDGVAACAHLYTDVATLGVDWYVVSCHKLFGPHVGAMCGRTEAAIAIHAEDSSIMLGTVNYEGCSGIVGLGSYLSILGDGRNESKTGVSLDRTNPNALKISQPGDDPVQQRHSLYAMPKYQKLSTGRLVKSYRHIAKVERHTSSYILHHLQNCLHVRLIREDDNDADVTSTIPVLSFIHTQISSHDIVQWCLQHGLIIRCGYFLSTALLRAEFDTHNQYMEERGGVVRVSLCHYNNMEDAKAIIHILGTMNGWD</sequence>
<feature type="domain" description="Aminotransferase class V" evidence="2">
    <location>
        <begin position="51"/>
        <end position="259"/>
    </location>
</feature>
<dbReference type="InterPro" id="IPR015421">
    <property type="entry name" value="PyrdxlP-dep_Trfase_major"/>
</dbReference>
<accession>A0A7S3Q7M5</accession>
<dbReference type="InterPro" id="IPR000192">
    <property type="entry name" value="Aminotrans_V_dom"/>
</dbReference>
<evidence type="ECO:0000313" key="3">
    <source>
        <dbReference type="EMBL" id="CAE0468525.1"/>
    </source>
</evidence>
<dbReference type="InterPro" id="IPR015422">
    <property type="entry name" value="PyrdxlP-dep_Trfase_small"/>
</dbReference>
<dbReference type="SUPFAM" id="SSF53383">
    <property type="entry name" value="PLP-dependent transferases"/>
    <property type="match status" value="1"/>
</dbReference>
<dbReference type="InterPro" id="IPR015424">
    <property type="entry name" value="PyrdxlP-dep_Trfase"/>
</dbReference>
<dbReference type="PANTHER" id="PTHR43586:SF21">
    <property type="entry name" value="PYRIDOXAL PHOSPHATE (PLP)-DEPENDENT ASPARTATE AMINOTRANSFERASE SUPERFAMILY"/>
    <property type="match status" value="1"/>
</dbReference>
<dbReference type="Pfam" id="PF00266">
    <property type="entry name" value="Aminotran_5"/>
    <property type="match status" value="2"/>
</dbReference>
<dbReference type="PANTHER" id="PTHR43586">
    <property type="entry name" value="CYSTEINE DESULFURASE"/>
    <property type="match status" value="1"/>
</dbReference>
<gene>
    <name evidence="3" type="ORF">CDEB00056_LOCUS13378</name>
</gene>
<evidence type="ECO:0000256" key="1">
    <source>
        <dbReference type="SAM" id="MobiDB-lite"/>
    </source>
</evidence>
<evidence type="ECO:0000259" key="2">
    <source>
        <dbReference type="Pfam" id="PF00266"/>
    </source>
</evidence>
<dbReference type="Gene3D" id="3.90.1150.10">
    <property type="entry name" value="Aspartate Aminotransferase, domain 1"/>
    <property type="match status" value="1"/>
</dbReference>
<feature type="domain" description="Aminotransferase class V" evidence="2">
    <location>
        <begin position="344"/>
        <end position="454"/>
    </location>
</feature>
<dbReference type="Gene3D" id="3.40.640.10">
    <property type="entry name" value="Type I PLP-dependent aspartate aminotransferase-like (Major domain)"/>
    <property type="match status" value="1"/>
</dbReference>
<protein>
    <recommendedName>
        <fullName evidence="2">Aminotransferase class V domain-containing protein</fullName>
    </recommendedName>
</protein>
<name>A0A7S3Q7M5_9STRA</name>
<feature type="region of interest" description="Disordered" evidence="1">
    <location>
        <begin position="298"/>
        <end position="320"/>
    </location>
</feature>
<dbReference type="EMBL" id="HBIO01017413">
    <property type="protein sequence ID" value="CAE0468525.1"/>
    <property type="molecule type" value="Transcribed_RNA"/>
</dbReference>
<organism evidence="3">
    <name type="scientific">Chaetoceros debilis</name>
    <dbReference type="NCBI Taxonomy" id="122233"/>
    <lineage>
        <taxon>Eukaryota</taxon>
        <taxon>Sar</taxon>
        <taxon>Stramenopiles</taxon>
        <taxon>Ochrophyta</taxon>
        <taxon>Bacillariophyta</taxon>
        <taxon>Coscinodiscophyceae</taxon>
        <taxon>Chaetocerotophycidae</taxon>
        <taxon>Chaetocerotales</taxon>
        <taxon>Chaetocerotaceae</taxon>
        <taxon>Chaetoceros</taxon>
    </lineage>
</organism>
<feature type="compositionally biased region" description="Polar residues" evidence="1">
    <location>
        <begin position="298"/>
        <end position="308"/>
    </location>
</feature>
<dbReference type="AlphaFoldDB" id="A0A7S3Q7M5"/>